<reference evidence="3" key="1">
    <citation type="journal article" date="2017" name="bioRxiv">
        <title>Comparative analysis of the genomes of Stylophora pistillata and Acropora digitifera provides evidence for extensive differences between species of corals.</title>
        <authorList>
            <person name="Voolstra C.R."/>
            <person name="Li Y."/>
            <person name="Liew Y.J."/>
            <person name="Baumgarten S."/>
            <person name="Zoccola D."/>
            <person name="Flot J.-F."/>
            <person name="Tambutte S."/>
            <person name="Allemand D."/>
            <person name="Aranda M."/>
        </authorList>
    </citation>
    <scope>NUCLEOTIDE SEQUENCE [LARGE SCALE GENOMIC DNA]</scope>
</reference>
<evidence type="ECO:0000313" key="2">
    <source>
        <dbReference type="EMBL" id="PFX30896.1"/>
    </source>
</evidence>
<gene>
    <name evidence="2" type="primary">FLT3</name>
    <name evidence="2" type="ORF">AWC38_SpisGene4299</name>
</gene>
<keyword evidence="3" id="KW-1185">Reference proteome</keyword>
<dbReference type="OrthoDB" id="5959877at2759"/>
<keyword evidence="2" id="KW-0418">Kinase</keyword>
<accession>A0A2B4SNF0</accession>
<name>A0A2B4SNF0_STYPI</name>
<dbReference type="InterPro" id="IPR011009">
    <property type="entry name" value="Kinase-like_dom_sf"/>
</dbReference>
<dbReference type="SUPFAM" id="SSF56112">
    <property type="entry name" value="Protein kinase-like (PK-like)"/>
    <property type="match status" value="1"/>
</dbReference>
<sequence>MKAIGTHPNVVRMLGCWVHSDPVFLLLEYVPYGDLLHWLRSKRILKSYQKHYDKFNKPLQLDINVVQISGKDGSRALLLKNEEGSDEDLNTKGIPKAVSTSVSLGALSVESASKEKKHVIDEAQTEVRDRVENQYEKGPMQASQDCQNNMEPVEDFDINTISSEQRMRI</sequence>
<keyword evidence="2" id="KW-0675">Receptor</keyword>
<proteinExistence type="predicted"/>
<comment type="caution">
    <text evidence="2">The sequence shown here is derived from an EMBL/GenBank/DDBJ whole genome shotgun (WGS) entry which is preliminary data.</text>
</comment>
<organism evidence="2 3">
    <name type="scientific">Stylophora pistillata</name>
    <name type="common">Smooth cauliflower coral</name>
    <dbReference type="NCBI Taxonomy" id="50429"/>
    <lineage>
        <taxon>Eukaryota</taxon>
        <taxon>Metazoa</taxon>
        <taxon>Cnidaria</taxon>
        <taxon>Anthozoa</taxon>
        <taxon>Hexacorallia</taxon>
        <taxon>Scleractinia</taxon>
        <taxon>Astrocoeniina</taxon>
        <taxon>Pocilloporidae</taxon>
        <taxon>Stylophora</taxon>
    </lineage>
</organism>
<dbReference type="GO" id="GO:0004672">
    <property type="term" value="F:protein kinase activity"/>
    <property type="evidence" value="ECO:0007669"/>
    <property type="project" value="InterPro"/>
</dbReference>
<dbReference type="InterPro" id="IPR001245">
    <property type="entry name" value="Ser-Thr/Tyr_kinase_cat_dom"/>
</dbReference>
<evidence type="ECO:0000313" key="3">
    <source>
        <dbReference type="Proteomes" id="UP000225706"/>
    </source>
</evidence>
<keyword evidence="2" id="KW-0808">Transferase</keyword>
<dbReference type="Gene3D" id="1.10.510.10">
    <property type="entry name" value="Transferase(Phosphotransferase) domain 1"/>
    <property type="match status" value="1"/>
</dbReference>
<dbReference type="AlphaFoldDB" id="A0A2B4SNF0"/>
<dbReference type="Proteomes" id="UP000225706">
    <property type="component" value="Unassembled WGS sequence"/>
</dbReference>
<dbReference type="EMBL" id="LSMT01000043">
    <property type="protein sequence ID" value="PFX30896.1"/>
    <property type="molecule type" value="Genomic_DNA"/>
</dbReference>
<evidence type="ECO:0000259" key="1">
    <source>
        <dbReference type="Pfam" id="PF07714"/>
    </source>
</evidence>
<protein>
    <submittedName>
        <fullName evidence="2">Receptor-type tyrosine-protein kinase FLT3</fullName>
    </submittedName>
</protein>
<dbReference type="Pfam" id="PF07714">
    <property type="entry name" value="PK_Tyr_Ser-Thr"/>
    <property type="match status" value="1"/>
</dbReference>
<feature type="domain" description="Serine-threonine/tyrosine-protein kinase catalytic" evidence="1">
    <location>
        <begin position="1"/>
        <end position="50"/>
    </location>
</feature>